<name>A0A0K8QJJ4_9GAMM</name>
<evidence type="ECO:0000256" key="1">
    <source>
        <dbReference type="ARBA" id="ARBA00009013"/>
    </source>
</evidence>
<dbReference type="PANTHER" id="PTHR33495">
    <property type="entry name" value="ANTI-SIGMA FACTOR ANTAGONIST TM_1081-RELATED-RELATED"/>
    <property type="match status" value="1"/>
</dbReference>
<reference evidence="5" key="2">
    <citation type="submission" date="2015-08" db="EMBL/GenBank/DDBJ databases">
        <title>Complete DNA Sequence of Pseudomonas syringae pv. actinidiae, the Causal Agent of Kiwifruit Canker Disease.</title>
        <authorList>
            <person name="Rikkerink E.H.A."/>
            <person name="Fineran P.C."/>
        </authorList>
    </citation>
    <scope>NUCLEOTIDE SEQUENCE</scope>
    <source>
        <strain evidence="5">SkMP5</strain>
    </source>
</reference>
<evidence type="ECO:0000259" key="3">
    <source>
        <dbReference type="PROSITE" id="PS50801"/>
    </source>
</evidence>
<dbReference type="OrthoDB" id="9808221at2"/>
<comment type="similarity">
    <text evidence="1 2">Belongs to the anti-sigma-factor antagonist family.</text>
</comment>
<dbReference type="InterPro" id="IPR036513">
    <property type="entry name" value="STAS_dom_sf"/>
</dbReference>
<evidence type="ECO:0000313" key="6">
    <source>
        <dbReference type="Proteomes" id="UP000253740"/>
    </source>
</evidence>
<dbReference type="RefSeq" id="WP_062534127.1">
    <property type="nucleotide sequence ID" value="NZ_DF970134.1"/>
</dbReference>
<dbReference type="GO" id="GO:0043856">
    <property type="term" value="F:anti-sigma factor antagonist activity"/>
    <property type="evidence" value="ECO:0007669"/>
    <property type="project" value="InterPro"/>
</dbReference>
<dbReference type="HOGENOM" id="CLU_115403_9_0_6"/>
<organism evidence="5">
    <name type="scientific">Mizugakiibacter sediminis</name>
    <dbReference type="NCBI Taxonomy" id="1475481"/>
    <lineage>
        <taxon>Bacteria</taxon>
        <taxon>Pseudomonadati</taxon>
        <taxon>Pseudomonadota</taxon>
        <taxon>Gammaproteobacteria</taxon>
        <taxon>Lysobacterales</taxon>
        <taxon>Rhodanobacteraceae</taxon>
        <taxon>Mizugakiibacter</taxon>
    </lineage>
</organism>
<dbReference type="SUPFAM" id="SSF52091">
    <property type="entry name" value="SpoIIaa-like"/>
    <property type="match status" value="1"/>
</dbReference>
<dbReference type="InterPro" id="IPR002645">
    <property type="entry name" value="STAS_dom"/>
</dbReference>
<dbReference type="Pfam" id="PF01740">
    <property type="entry name" value="STAS"/>
    <property type="match status" value="1"/>
</dbReference>
<dbReference type="AlphaFoldDB" id="A0A0K8QJJ4"/>
<dbReference type="NCBIfam" id="TIGR00377">
    <property type="entry name" value="ant_ant_sig"/>
    <property type="match status" value="1"/>
</dbReference>
<gene>
    <name evidence="4" type="ORF">MBSD_2587</name>
    <name evidence="5" type="ORF">MBSD_n0153</name>
</gene>
<keyword evidence="6" id="KW-1185">Reference proteome</keyword>
<dbReference type="PANTHER" id="PTHR33495:SF2">
    <property type="entry name" value="ANTI-SIGMA FACTOR ANTAGONIST TM_1081-RELATED"/>
    <property type="match status" value="1"/>
</dbReference>
<dbReference type="EMBL" id="DF970134">
    <property type="protein sequence ID" value="GAP64871.1"/>
    <property type="molecule type" value="Genomic_DNA"/>
</dbReference>
<evidence type="ECO:0000256" key="2">
    <source>
        <dbReference type="RuleBase" id="RU003749"/>
    </source>
</evidence>
<dbReference type="Proteomes" id="UP000253740">
    <property type="component" value="Unassembled WGS sequence"/>
</dbReference>
<proteinExistence type="inferred from homology"/>
<dbReference type="Gene3D" id="3.30.750.24">
    <property type="entry name" value="STAS domain"/>
    <property type="match status" value="1"/>
</dbReference>
<dbReference type="CDD" id="cd07043">
    <property type="entry name" value="STAS_anti-anti-sigma_factors"/>
    <property type="match status" value="1"/>
</dbReference>
<accession>A0A0K8QJJ4</accession>
<dbReference type="PROSITE" id="PS50801">
    <property type="entry name" value="STAS"/>
    <property type="match status" value="1"/>
</dbReference>
<evidence type="ECO:0000313" key="5">
    <source>
        <dbReference type="EMBL" id="GAP64871.1"/>
    </source>
</evidence>
<evidence type="ECO:0000313" key="4">
    <source>
        <dbReference type="EMBL" id="GAN45981.1"/>
    </source>
</evidence>
<dbReference type="STRING" id="1475481.GCA_000953855_00154"/>
<reference evidence="4" key="1">
    <citation type="submission" date="2015-03" db="EMBL/GenBank/DDBJ databases">
        <title>Draft genome sequence of Mizugakiibacter sediminis skMP5.</title>
        <authorList>
            <person name="Watanabe T."/>
            <person name="Kojima H."/>
            <person name="Fukui M."/>
        </authorList>
    </citation>
    <scope>NUCLEOTIDE SEQUENCE</scope>
    <source>
        <strain evidence="4">SkMP5</strain>
    </source>
</reference>
<dbReference type="EMBL" id="DF952461">
    <property type="protein sequence ID" value="GAN45981.1"/>
    <property type="molecule type" value="Genomic_DNA"/>
</dbReference>
<protein>
    <recommendedName>
        <fullName evidence="2">Anti-sigma factor antagonist</fullName>
    </recommendedName>
</protein>
<dbReference type="InterPro" id="IPR003658">
    <property type="entry name" value="Anti-sigma_ant"/>
</dbReference>
<feature type="domain" description="STAS" evidence="3">
    <location>
        <begin position="17"/>
        <end position="114"/>
    </location>
</feature>
<sequence length="129" mass="14380">MALDIQTAADAQGRCRIVLRGMLDAGTSPRLDQELERVLRDGAPRALVFDLAGLEYVSSAGLRVLFKARRAMQQHGAPLLMVGPQPQVRKVFEIVRATPLDEIFASTEELDRYLDTIQRRMLDAGDEDD</sequence>